<dbReference type="Proteomes" id="UP000229401">
    <property type="component" value="Unassembled WGS sequence"/>
</dbReference>
<evidence type="ECO:0000259" key="1">
    <source>
        <dbReference type="Pfam" id="PF00534"/>
    </source>
</evidence>
<organism evidence="2 3">
    <name type="scientific">Candidatus Roizmanbacteria bacterium CG_4_10_14_0_8_um_filter_33_9</name>
    <dbReference type="NCBI Taxonomy" id="1974826"/>
    <lineage>
        <taxon>Bacteria</taxon>
        <taxon>Candidatus Roizmaniibacteriota</taxon>
    </lineage>
</organism>
<protein>
    <recommendedName>
        <fullName evidence="1">Glycosyl transferase family 1 domain-containing protein</fullName>
    </recommendedName>
</protein>
<evidence type="ECO:0000313" key="3">
    <source>
        <dbReference type="Proteomes" id="UP000229401"/>
    </source>
</evidence>
<dbReference type="SUPFAM" id="SSF53756">
    <property type="entry name" value="UDP-Glycosyltransferase/glycogen phosphorylase"/>
    <property type="match status" value="1"/>
</dbReference>
<accession>A0A2M7QHW9</accession>
<dbReference type="GO" id="GO:0016757">
    <property type="term" value="F:glycosyltransferase activity"/>
    <property type="evidence" value="ECO:0007669"/>
    <property type="project" value="InterPro"/>
</dbReference>
<sequence>MIKKKRLMIVFHDMKLGGIQKKTIDIVSFIQKNHPNVKITLCLRNKTGIFLKQLPQNTIVISPKFHTPKLDMIWFIFWISIQLIKYNPTQILAFLDLGAIPSLIATKCIFWHHTPVIIGEDILTSKYVYTETFPKIRLWLIKTLYPNAHRVLVQTQIQKNDLDNILNTGSSSLVQVSPNWLPLDYQSLPSIPKKDIDILFVGRFDPQKNLFFFLDIISDLKKIIPKLLVSMVGNGSDISNLKSYARKNHLHIQFVPQTLNIKSYYLRSKIYLLTSDYEGFPLTILEAVACFCLPVLRDLPEILTFLGPKSPLIFHTRKQAVTTLIHRLTPVDSNLTLLKPIQNRIFATQNQYLTNYVSQILISPR</sequence>
<feature type="domain" description="Glycosyl transferase family 1" evidence="1">
    <location>
        <begin position="191"/>
        <end position="298"/>
    </location>
</feature>
<dbReference type="Gene3D" id="3.40.50.2000">
    <property type="entry name" value="Glycogen Phosphorylase B"/>
    <property type="match status" value="2"/>
</dbReference>
<dbReference type="Pfam" id="PF00534">
    <property type="entry name" value="Glycos_transf_1"/>
    <property type="match status" value="1"/>
</dbReference>
<dbReference type="AlphaFoldDB" id="A0A2M7QHW9"/>
<comment type="caution">
    <text evidence="2">The sequence shown here is derived from an EMBL/GenBank/DDBJ whole genome shotgun (WGS) entry which is preliminary data.</text>
</comment>
<dbReference type="InterPro" id="IPR001296">
    <property type="entry name" value="Glyco_trans_1"/>
</dbReference>
<reference evidence="3" key="1">
    <citation type="submission" date="2017-09" db="EMBL/GenBank/DDBJ databases">
        <title>Depth-based differentiation of microbial function through sediment-hosted aquifers and enrichment of novel symbionts in the deep terrestrial subsurface.</title>
        <authorList>
            <person name="Probst A.J."/>
            <person name="Ladd B."/>
            <person name="Jarett J.K."/>
            <person name="Geller-Mcgrath D.E."/>
            <person name="Sieber C.M.K."/>
            <person name="Emerson J.B."/>
            <person name="Anantharaman K."/>
            <person name="Thomas B.C."/>
            <person name="Malmstrom R."/>
            <person name="Stieglmeier M."/>
            <person name="Klingl A."/>
            <person name="Woyke T."/>
            <person name="Ryan C.M."/>
            <person name="Banfield J.F."/>
        </authorList>
    </citation>
    <scope>NUCLEOTIDE SEQUENCE [LARGE SCALE GENOMIC DNA]</scope>
</reference>
<dbReference type="EMBL" id="PFLI01000123">
    <property type="protein sequence ID" value="PIY71917.1"/>
    <property type="molecule type" value="Genomic_DNA"/>
</dbReference>
<gene>
    <name evidence="2" type="ORF">COY87_03670</name>
</gene>
<proteinExistence type="predicted"/>
<dbReference type="PANTHER" id="PTHR12526">
    <property type="entry name" value="GLYCOSYLTRANSFERASE"/>
    <property type="match status" value="1"/>
</dbReference>
<evidence type="ECO:0000313" key="2">
    <source>
        <dbReference type="EMBL" id="PIY71917.1"/>
    </source>
</evidence>
<name>A0A2M7QHW9_9BACT</name>